<evidence type="ECO:0000313" key="2">
    <source>
        <dbReference type="Proteomes" id="UP000886804"/>
    </source>
</evidence>
<reference evidence="1" key="2">
    <citation type="submission" date="2021-04" db="EMBL/GenBank/DDBJ databases">
        <authorList>
            <person name="Gilroy R."/>
        </authorList>
    </citation>
    <scope>NUCLEOTIDE SEQUENCE</scope>
    <source>
        <strain evidence="1">CHK188-4685</strain>
    </source>
</reference>
<dbReference type="InterPro" id="IPR014202">
    <property type="entry name" value="Spore_II_R"/>
</dbReference>
<name>A0A9D2L839_9FIRM</name>
<organism evidence="1 2">
    <name type="scientific">Candidatus Enterocloster faecavium</name>
    <dbReference type="NCBI Taxonomy" id="2838560"/>
    <lineage>
        <taxon>Bacteria</taxon>
        <taxon>Bacillati</taxon>
        <taxon>Bacillota</taxon>
        <taxon>Clostridia</taxon>
        <taxon>Lachnospirales</taxon>
        <taxon>Lachnospiraceae</taxon>
        <taxon>Enterocloster</taxon>
    </lineage>
</organism>
<proteinExistence type="predicted"/>
<comment type="caution">
    <text evidence="1">The sequence shown here is derived from an EMBL/GenBank/DDBJ whole genome shotgun (WGS) entry which is preliminary data.</text>
</comment>
<dbReference type="NCBIfam" id="TIGR02837">
    <property type="entry name" value="spore_II_R"/>
    <property type="match status" value="1"/>
</dbReference>
<dbReference type="EMBL" id="DWYS01000093">
    <property type="protein sequence ID" value="HJB07738.1"/>
    <property type="molecule type" value="Genomic_DNA"/>
</dbReference>
<protein>
    <submittedName>
        <fullName evidence="1">Stage II sporulation protein R</fullName>
    </submittedName>
</protein>
<reference evidence="1" key="1">
    <citation type="journal article" date="2021" name="PeerJ">
        <title>Extensive microbial diversity within the chicken gut microbiome revealed by metagenomics and culture.</title>
        <authorList>
            <person name="Gilroy R."/>
            <person name="Ravi A."/>
            <person name="Getino M."/>
            <person name="Pursley I."/>
            <person name="Horton D.L."/>
            <person name="Alikhan N.F."/>
            <person name="Baker D."/>
            <person name="Gharbi K."/>
            <person name="Hall N."/>
            <person name="Watson M."/>
            <person name="Adriaenssens E.M."/>
            <person name="Foster-Nyarko E."/>
            <person name="Jarju S."/>
            <person name="Secka A."/>
            <person name="Antonio M."/>
            <person name="Oren A."/>
            <person name="Chaudhuri R.R."/>
            <person name="La Ragione R."/>
            <person name="Hildebrand F."/>
            <person name="Pallen M.J."/>
        </authorList>
    </citation>
    <scope>NUCLEOTIDE SEQUENCE</scope>
    <source>
        <strain evidence="1">CHK188-4685</strain>
    </source>
</reference>
<gene>
    <name evidence="1" type="primary">spoIIR</name>
    <name evidence="1" type="ORF">H9716_07730</name>
</gene>
<dbReference type="Proteomes" id="UP000886804">
    <property type="component" value="Unassembled WGS sequence"/>
</dbReference>
<evidence type="ECO:0000313" key="1">
    <source>
        <dbReference type="EMBL" id="HJB07738.1"/>
    </source>
</evidence>
<dbReference type="AlphaFoldDB" id="A0A9D2L839"/>
<sequence length="221" mass="24737">MKHKTAFSISALCLFTAFLLSMSLRLESSEALAERISPDILRFHVLADSDSSEDQRLKLGVRDLVIDYIRPLLGDEASKEETVALVSSRQQEIESLAHDYLLSQGKDCPVSLTLTRDYFPTKAYGDLVFPCGTYDTARLTIGSGRGHNWWCVLYPPLCYTDPINAIVPEGSKNRLKKAVDQQDYLALLPRGEEDEKQQGDENPPAAEIRFFFLDMLKGASS</sequence>
<dbReference type="Pfam" id="PF09551">
    <property type="entry name" value="Spore_II_R"/>
    <property type="match status" value="1"/>
</dbReference>
<accession>A0A9D2L839</accession>